<dbReference type="EMBL" id="VSIJ01000033">
    <property type="protein sequence ID" value="TXX65651.1"/>
    <property type="molecule type" value="Genomic_DNA"/>
</dbReference>
<feature type="non-terminal residue" evidence="2">
    <location>
        <position position="23"/>
    </location>
</feature>
<proteinExistence type="predicted"/>
<sequence>MIGRLRGTLIEKLPPQILIEIGG</sequence>
<accession>A0ABD7SP76</accession>
<gene>
    <name evidence="2" type="primary">ruvA</name>
    <name evidence="2" type="ORF">FXF03_13425</name>
</gene>
<dbReference type="AlphaFoldDB" id="A0ABD7SP76"/>
<reference evidence="2 3" key="1">
    <citation type="submission" date="2019-06" db="EMBL/GenBank/DDBJ databases">
        <title>Vibrio cholerae phylogeny based on whole-genome sequencing reveals genetic diversity and population strucutre.</title>
        <authorList>
            <person name="Zhiqiu Y."/>
            <person name="Bin L."/>
            <person name="Lingyan J."/>
        </authorList>
    </citation>
    <scope>NUCLEOTIDE SEQUENCE [LARGE SCALE GENOMIC DNA]</scope>
    <source>
        <strain evidence="2 3">N2814</strain>
    </source>
</reference>
<dbReference type="Pfam" id="PF01330">
    <property type="entry name" value="RuvA_N"/>
    <property type="match status" value="1"/>
</dbReference>
<comment type="caution">
    <text evidence="2">The sequence shown here is derived from an EMBL/GenBank/DDBJ whole genome shotgun (WGS) entry which is preliminary data.</text>
</comment>
<evidence type="ECO:0000259" key="1">
    <source>
        <dbReference type="Pfam" id="PF01330"/>
    </source>
</evidence>
<dbReference type="RefSeq" id="WP_033929756.1">
    <property type="nucleotide sequence ID" value="NZ_JSTF01000026.1"/>
</dbReference>
<feature type="domain" description="DNA helicase Holliday junction RuvA type" evidence="1">
    <location>
        <begin position="1"/>
        <end position="23"/>
    </location>
</feature>
<dbReference type="InterPro" id="IPR013849">
    <property type="entry name" value="DNA_helicase_Holl-junc_RuvA_I"/>
</dbReference>
<name>A0ABD7SP76_VIBCL</name>
<evidence type="ECO:0000313" key="3">
    <source>
        <dbReference type="Proteomes" id="UP000323819"/>
    </source>
</evidence>
<protein>
    <submittedName>
        <fullName evidence="2">Holliday junction branch migration protein RuvA</fullName>
    </submittedName>
</protein>
<evidence type="ECO:0000313" key="2">
    <source>
        <dbReference type="EMBL" id="TXX65651.1"/>
    </source>
</evidence>
<dbReference type="Proteomes" id="UP000323819">
    <property type="component" value="Unassembled WGS sequence"/>
</dbReference>
<organism evidence="2 3">
    <name type="scientific">Vibrio cholerae</name>
    <dbReference type="NCBI Taxonomy" id="666"/>
    <lineage>
        <taxon>Bacteria</taxon>
        <taxon>Pseudomonadati</taxon>
        <taxon>Pseudomonadota</taxon>
        <taxon>Gammaproteobacteria</taxon>
        <taxon>Vibrionales</taxon>
        <taxon>Vibrionaceae</taxon>
        <taxon>Vibrio</taxon>
    </lineage>
</organism>